<keyword evidence="2" id="KW-0032">Aminotransferase</keyword>
<dbReference type="PANTHER" id="PTHR43795:SF2">
    <property type="entry name" value="BIFUNCTIONAL ASPARTATE AMINOTRANSFERASE AND GLUTAMATE_ASPARTATE-PREPHENATE AMINOTRANSFERASE"/>
    <property type="match status" value="1"/>
</dbReference>
<dbReference type="PANTHER" id="PTHR43795">
    <property type="entry name" value="BIFUNCTIONAL ASPARTATE AMINOTRANSFERASE AND GLUTAMATE/ASPARTATE-PREPHENATE AMINOTRANSFERASE-RELATED"/>
    <property type="match status" value="1"/>
</dbReference>
<name>A0A1I1RVQ9_9CLOT</name>
<dbReference type="InterPro" id="IPR015422">
    <property type="entry name" value="PyrdxlP-dep_Trfase_small"/>
</dbReference>
<accession>A0A1I1RVQ9</accession>
<dbReference type="InterPro" id="IPR015421">
    <property type="entry name" value="PyrdxlP-dep_Trfase_major"/>
</dbReference>
<keyword evidence="5" id="KW-1185">Reference proteome</keyword>
<feature type="domain" description="Aminotransferase class I/classII large" evidence="3">
    <location>
        <begin position="180"/>
        <end position="522"/>
    </location>
</feature>
<evidence type="ECO:0000256" key="1">
    <source>
        <dbReference type="ARBA" id="ARBA00022898"/>
    </source>
</evidence>
<dbReference type="Gene3D" id="3.90.1150.10">
    <property type="entry name" value="Aspartate Aminotransferase, domain 1"/>
    <property type="match status" value="1"/>
</dbReference>
<dbReference type="RefSeq" id="WP_090094294.1">
    <property type="nucleotide sequence ID" value="NZ_FOMG01000039.1"/>
</dbReference>
<dbReference type="SUPFAM" id="SSF53383">
    <property type="entry name" value="PLP-dependent transferases"/>
    <property type="match status" value="1"/>
</dbReference>
<evidence type="ECO:0000259" key="3">
    <source>
        <dbReference type="Pfam" id="PF00155"/>
    </source>
</evidence>
<dbReference type="InterPro" id="IPR004838">
    <property type="entry name" value="NHTrfase_class1_PyrdxlP-BS"/>
</dbReference>
<dbReference type="EC" id="2.6.1.-" evidence="2"/>
<keyword evidence="1" id="KW-0663">Pyridoxal phosphate</keyword>
<evidence type="ECO:0000313" key="5">
    <source>
        <dbReference type="Proteomes" id="UP000199263"/>
    </source>
</evidence>
<comment type="cofactor">
    <cofactor evidence="2">
        <name>pyridoxal 5'-phosphate</name>
        <dbReference type="ChEBI" id="CHEBI:597326"/>
    </cofactor>
</comment>
<dbReference type="InterPro" id="IPR015424">
    <property type="entry name" value="PyrdxlP-dep_Trfase"/>
</dbReference>
<keyword evidence="2" id="KW-0808">Transferase</keyword>
<evidence type="ECO:0000313" key="4">
    <source>
        <dbReference type="EMBL" id="SFD38335.1"/>
    </source>
</evidence>
<dbReference type="EMBL" id="FOMG01000039">
    <property type="protein sequence ID" value="SFD38335.1"/>
    <property type="molecule type" value="Genomic_DNA"/>
</dbReference>
<dbReference type="Proteomes" id="UP000199263">
    <property type="component" value="Unassembled WGS sequence"/>
</dbReference>
<dbReference type="GO" id="GO:0030170">
    <property type="term" value="F:pyridoxal phosphate binding"/>
    <property type="evidence" value="ECO:0007669"/>
    <property type="project" value="InterPro"/>
</dbReference>
<dbReference type="GO" id="GO:0008483">
    <property type="term" value="F:transaminase activity"/>
    <property type="evidence" value="ECO:0007669"/>
    <property type="project" value="UniProtKB-KW"/>
</dbReference>
<dbReference type="Pfam" id="PF00155">
    <property type="entry name" value="Aminotran_1_2"/>
    <property type="match status" value="1"/>
</dbReference>
<comment type="similarity">
    <text evidence="2">Belongs to the class-I pyridoxal-phosphate-dependent aminotransferase family.</text>
</comment>
<organism evidence="4 5">
    <name type="scientific">Clostridium uliginosum</name>
    <dbReference type="NCBI Taxonomy" id="119641"/>
    <lineage>
        <taxon>Bacteria</taxon>
        <taxon>Bacillati</taxon>
        <taxon>Bacillota</taxon>
        <taxon>Clostridia</taxon>
        <taxon>Eubacteriales</taxon>
        <taxon>Clostridiaceae</taxon>
        <taxon>Clostridium</taxon>
    </lineage>
</organism>
<dbReference type="GO" id="GO:0006520">
    <property type="term" value="P:amino acid metabolic process"/>
    <property type="evidence" value="ECO:0007669"/>
    <property type="project" value="TreeGrafter"/>
</dbReference>
<reference evidence="4 5" key="1">
    <citation type="submission" date="2016-10" db="EMBL/GenBank/DDBJ databases">
        <authorList>
            <person name="de Groot N.N."/>
        </authorList>
    </citation>
    <scope>NUCLEOTIDE SEQUENCE [LARGE SCALE GENOMIC DNA]</scope>
    <source>
        <strain evidence="4 5">DSM 12992</strain>
    </source>
</reference>
<gene>
    <name evidence="4" type="ORF">SAMN05421842_13917</name>
</gene>
<protein>
    <recommendedName>
        <fullName evidence="2">Aminotransferase</fullName>
        <ecNumber evidence="2">2.6.1.-</ecNumber>
    </recommendedName>
</protein>
<dbReference type="OrthoDB" id="9804407at2"/>
<sequence>MNEHSKKRKELIEKVRNLSPFELKDELISLALDSEKKGVKIFLNAGRGNPNWTASTPRDAFFTLGHFAVSETRRIWCDGDLAGMPEKLEIYNRFKNFVSNHKDAPGIHLLDEIVQYGIDKYDFDNDSWVFELVDGIIGDNYPVPDRMLIRVERAVHDYLIKEMGGEITDTSSHDLFAVEGGTAAMCYIFDSLMANHLLEKESHIALMVPIFTPYLEIPHLSRYNFNVTEVFASQLNEEGRHTWQYPKEELAKLANPEIKLLCLVNPSNPPSVAIDDQSMNYIKNIVKEKNPNLMIVTDDVYGTFANNFKSIMVTMPYNTLGVYSFSKYFGVTGWRLGVIALAHDNVFNKLIQELSEEAKSDLIARYNALTTDPQNIPFIDRIVADSRQVALNHTAGLSTPQQVQMAIFSIFALLDSNNTYKQQTKDICYRRKKLVYDNLSGLPMKKKDEHSTSYYNEYDLLVWARLKYGEDFAKYLQEQRDPIEFLFELAQKYKIILLNGGGFDGPKWSIRVSFANLKDEQYIKIGKAINELFEEYAEDWKAFKTHFKK</sequence>
<dbReference type="AlphaFoldDB" id="A0A1I1RVQ9"/>
<dbReference type="PROSITE" id="PS00105">
    <property type="entry name" value="AA_TRANSFER_CLASS_1"/>
    <property type="match status" value="1"/>
</dbReference>
<dbReference type="CDD" id="cd00609">
    <property type="entry name" value="AAT_like"/>
    <property type="match status" value="1"/>
</dbReference>
<dbReference type="Gene3D" id="1.10.20.110">
    <property type="match status" value="1"/>
</dbReference>
<dbReference type="STRING" id="119641.SAMN05421842_13917"/>
<evidence type="ECO:0000256" key="2">
    <source>
        <dbReference type="RuleBase" id="RU000481"/>
    </source>
</evidence>
<dbReference type="InterPro" id="IPR022518">
    <property type="entry name" value="Aspartate_4-decarboxylase"/>
</dbReference>
<proteinExistence type="inferred from homology"/>
<dbReference type="NCBIfam" id="TIGR03801">
    <property type="entry name" value="asp_4_decarbox"/>
    <property type="match status" value="1"/>
</dbReference>
<dbReference type="InterPro" id="IPR050478">
    <property type="entry name" value="Ethylene_sulfur-biosynth"/>
</dbReference>
<dbReference type="NCBIfam" id="NF006755">
    <property type="entry name" value="PRK09275.1"/>
    <property type="match status" value="1"/>
</dbReference>
<dbReference type="InterPro" id="IPR004839">
    <property type="entry name" value="Aminotransferase_I/II_large"/>
</dbReference>
<dbReference type="Gene3D" id="3.40.640.10">
    <property type="entry name" value="Type I PLP-dependent aspartate aminotransferase-like (Major domain)"/>
    <property type="match status" value="1"/>
</dbReference>